<dbReference type="Proteomes" id="UP000822688">
    <property type="component" value="Chromosome 3"/>
</dbReference>
<evidence type="ECO:0000313" key="2">
    <source>
        <dbReference type="EMBL" id="KAG0582648.1"/>
    </source>
</evidence>
<dbReference type="PANTHER" id="PTHR34213:SF2">
    <property type="entry name" value="NUCLEAR TRANSPORT FACTOR 2 (NTF2) FAMILY PROTEIN"/>
    <property type="match status" value="1"/>
</dbReference>
<accession>A0A8T0IJC2</accession>
<proteinExistence type="predicted"/>
<feature type="compositionally biased region" description="Polar residues" evidence="1">
    <location>
        <begin position="97"/>
        <end position="106"/>
    </location>
</feature>
<sequence>MADDAPKPQLEAPGDLDTDSGISYRDALKSSDTSTVVQDKEMQSNPPAVEEEEPAQASAAKETNTEPNPSTIEESEPAPTATEATTEPTPLNAVESDASSTSKETTTELGKIAKQIIPHILNLYNSCPSATDFDAIYAPNATFEDPLMQAHGVAQIKSAFYAMPKVFLDSSVLKYTVKEEQTAPKSGEICVDNLQQYKLLQLGPVGYFITMQSLIKLKVEGGKVVRHEDLWGGYRLWNRHTVRVPLVGRMAETVRRGSMLLTHVLMGFGKDHKTLDKPRDASVRLMVS</sequence>
<evidence type="ECO:0000256" key="1">
    <source>
        <dbReference type="SAM" id="MobiDB-lite"/>
    </source>
</evidence>
<keyword evidence="3" id="KW-1185">Reference proteome</keyword>
<evidence type="ECO:0000313" key="3">
    <source>
        <dbReference type="Proteomes" id="UP000822688"/>
    </source>
</evidence>
<protein>
    <recommendedName>
        <fullName evidence="4">SnoaL-like domain-containing protein</fullName>
    </recommendedName>
</protein>
<evidence type="ECO:0008006" key="4">
    <source>
        <dbReference type="Google" id="ProtNLM"/>
    </source>
</evidence>
<feature type="region of interest" description="Disordered" evidence="1">
    <location>
        <begin position="1"/>
        <end position="106"/>
    </location>
</feature>
<dbReference type="SUPFAM" id="SSF54427">
    <property type="entry name" value="NTF2-like"/>
    <property type="match status" value="1"/>
</dbReference>
<dbReference type="EMBL" id="CM026423">
    <property type="protein sequence ID" value="KAG0582648.1"/>
    <property type="molecule type" value="Genomic_DNA"/>
</dbReference>
<dbReference type="AlphaFoldDB" id="A0A8T0IJC2"/>
<feature type="compositionally biased region" description="Low complexity" evidence="1">
    <location>
        <begin position="77"/>
        <end position="90"/>
    </location>
</feature>
<gene>
    <name evidence="2" type="ORF">KC19_3G074900</name>
</gene>
<comment type="caution">
    <text evidence="2">The sequence shown here is derived from an EMBL/GenBank/DDBJ whole genome shotgun (WGS) entry which is preliminary data.</text>
</comment>
<dbReference type="PANTHER" id="PTHR34213">
    <property type="entry name" value="NUCLEAR TRANSPORT FACTOR 2 (NTF2) FAMILY PROTEIN"/>
    <property type="match status" value="1"/>
</dbReference>
<organism evidence="2 3">
    <name type="scientific">Ceratodon purpureus</name>
    <name type="common">Fire moss</name>
    <name type="synonym">Dicranum purpureum</name>
    <dbReference type="NCBI Taxonomy" id="3225"/>
    <lineage>
        <taxon>Eukaryota</taxon>
        <taxon>Viridiplantae</taxon>
        <taxon>Streptophyta</taxon>
        <taxon>Embryophyta</taxon>
        <taxon>Bryophyta</taxon>
        <taxon>Bryophytina</taxon>
        <taxon>Bryopsida</taxon>
        <taxon>Dicranidae</taxon>
        <taxon>Pseudoditrichales</taxon>
        <taxon>Ditrichaceae</taxon>
        <taxon>Ceratodon</taxon>
    </lineage>
</organism>
<name>A0A8T0IJC2_CERPU</name>
<reference evidence="2" key="1">
    <citation type="submission" date="2020-06" db="EMBL/GenBank/DDBJ databases">
        <title>WGS assembly of Ceratodon purpureus strain R40.</title>
        <authorList>
            <person name="Carey S.B."/>
            <person name="Jenkins J."/>
            <person name="Shu S."/>
            <person name="Lovell J.T."/>
            <person name="Sreedasyam A."/>
            <person name="Maumus F."/>
            <person name="Tiley G.P."/>
            <person name="Fernandez-Pozo N."/>
            <person name="Barry K."/>
            <person name="Chen C."/>
            <person name="Wang M."/>
            <person name="Lipzen A."/>
            <person name="Daum C."/>
            <person name="Saski C.A."/>
            <person name="Payton A.C."/>
            <person name="Mcbreen J.C."/>
            <person name="Conrad R.E."/>
            <person name="Kollar L.M."/>
            <person name="Olsson S."/>
            <person name="Huttunen S."/>
            <person name="Landis J.B."/>
            <person name="Wickett N.J."/>
            <person name="Johnson M.G."/>
            <person name="Rensing S.A."/>
            <person name="Grimwood J."/>
            <person name="Schmutz J."/>
            <person name="Mcdaniel S.F."/>
        </authorList>
    </citation>
    <scope>NUCLEOTIDE SEQUENCE</scope>
    <source>
        <strain evidence="2">R40</strain>
    </source>
</reference>
<dbReference type="InterPro" id="IPR032710">
    <property type="entry name" value="NTF2-like_dom_sf"/>
</dbReference>